<evidence type="ECO:0000313" key="3">
    <source>
        <dbReference type="EMBL" id="MRG59588.1"/>
    </source>
</evidence>
<dbReference type="Proteomes" id="UP000431080">
    <property type="component" value="Unassembled WGS sequence"/>
</dbReference>
<dbReference type="InterPro" id="IPR011335">
    <property type="entry name" value="Restrct_endonuc-II-like"/>
</dbReference>
<feature type="region of interest" description="Disordered" evidence="1">
    <location>
        <begin position="1"/>
        <end position="24"/>
    </location>
</feature>
<evidence type="ECO:0000259" key="2">
    <source>
        <dbReference type="Pfam" id="PF04480"/>
    </source>
</evidence>
<dbReference type="InterPro" id="IPR007569">
    <property type="entry name" value="DUF559"/>
</dbReference>
<name>A0A6I2FEW8_9MICO</name>
<keyword evidence="4" id="KW-1185">Reference proteome</keyword>
<comment type="caution">
    <text evidence="3">The sequence shown here is derived from an EMBL/GenBank/DDBJ whole genome shotgun (WGS) entry which is preliminary data.</text>
</comment>
<gene>
    <name evidence="3" type="ORF">GE115_06845</name>
</gene>
<organism evidence="3 4">
    <name type="scientific">Agromyces agglutinans</name>
    <dbReference type="NCBI Taxonomy" id="2662258"/>
    <lineage>
        <taxon>Bacteria</taxon>
        <taxon>Bacillati</taxon>
        <taxon>Actinomycetota</taxon>
        <taxon>Actinomycetes</taxon>
        <taxon>Micrococcales</taxon>
        <taxon>Microbacteriaceae</taxon>
        <taxon>Agromyces</taxon>
    </lineage>
</organism>
<protein>
    <submittedName>
        <fullName evidence="3">DUF559 domain-containing protein</fullName>
    </submittedName>
</protein>
<dbReference type="SUPFAM" id="SSF52980">
    <property type="entry name" value="Restriction endonuclease-like"/>
    <property type="match status" value="1"/>
</dbReference>
<accession>A0A6I2FEW8</accession>
<dbReference type="Gene3D" id="3.40.960.10">
    <property type="entry name" value="VSR Endonuclease"/>
    <property type="match status" value="1"/>
</dbReference>
<evidence type="ECO:0000256" key="1">
    <source>
        <dbReference type="SAM" id="MobiDB-lite"/>
    </source>
</evidence>
<feature type="domain" description="DUF559" evidence="2">
    <location>
        <begin position="234"/>
        <end position="308"/>
    </location>
</feature>
<evidence type="ECO:0000313" key="4">
    <source>
        <dbReference type="Proteomes" id="UP000431080"/>
    </source>
</evidence>
<proteinExistence type="predicted"/>
<reference evidence="3 4" key="1">
    <citation type="submission" date="2019-10" db="EMBL/GenBank/DDBJ databases">
        <authorList>
            <person name="Nie G."/>
            <person name="Ming H."/>
            <person name="Yi B."/>
        </authorList>
    </citation>
    <scope>NUCLEOTIDE SEQUENCE [LARGE SCALE GENOMIC DNA]</scope>
    <source>
        <strain evidence="3 4">CFH 90414</strain>
    </source>
</reference>
<dbReference type="Pfam" id="PF04480">
    <property type="entry name" value="DUF559"/>
    <property type="match status" value="1"/>
</dbReference>
<dbReference type="EMBL" id="WJIF01000003">
    <property type="protein sequence ID" value="MRG59588.1"/>
    <property type="molecule type" value="Genomic_DNA"/>
</dbReference>
<dbReference type="AlphaFoldDB" id="A0A6I2FEW8"/>
<sequence>MRTGRRGFLHRLPAPMGPAGHTAGMSHSPNAVARCIRSHGGALAYRHLDAYGIPRQAVTRARSAGAIVQVRQRWFAVPDAPPDVVRAVRVGGSLTGASVARLEGVWTRREATLHVRVPRTASRLRAPDGSGRRLDVARDRVCVHYRTVDGVIGARDPLALALAELAACAPRLDAHIAVDSALAERQLDTAGLAELRTLLVPTRRSIVDLADAGCQSGTETIVRMLLLGHRIRHRTQVTIDGVGRIDVLVGERLVIEIDGAGFHTGPEFERDRRRDFELVMGGYLVLRLSYEMVVSEWDSVQEGILELVRRGEHRWGVRATARPRAAGVSVARGHIDPGF</sequence>